<dbReference type="PANTHER" id="PTHR41339:SF1">
    <property type="entry name" value="SECRETED PROTEIN"/>
    <property type="match status" value="1"/>
</dbReference>
<name>A0A172XXR4_9FLAO</name>
<dbReference type="RefSeq" id="WP_066755986.1">
    <property type="nucleotide sequence ID" value="NZ_CP015199.1"/>
</dbReference>
<dbReference type="InterPro" id="IPR011050">
    <property type="entry name" value="Pectin_lyase_fold/virulence"/>
</dbReference>
<dbReference type="PROSITE" id="PS51257">
    <property type="entry name" value="PROKAR_LIPOPROTEIN"/>
    <property type="match status" value="1"/>
</dbReference>
<gene>
    <name evidence="3" type="ORF">A0O34_14745</name>
</gene>
<evidence type="ECO:0000313" key="4">
    <source>
        <dbReference type="Proteomes" id="UP000077824"/>
    </source>
</evidence>
<protein>
    <recommendedName>
        <fullName evidence="5">Multidrug transporter</fullName>
    </recommendedName>
</protein>
<feature type="chain" id="PRO_5008003959" description="Multidrug transporter" evidence="2">
    <location>
        <begin position="24"/>
        <end position="387"/>
    </location>
</feature>
<evidence type="ECO:0000313" key="3">
    <source>
        <dbReference type="EMBL" id="ANF51686.1"/>
    </source>
</evidence>
<dbReference type="STRING" id="1685010.A0O34_14745"/>
<organism evidence="3 4">
    <name type="scientific">Chryseobacterium glaciei</name>
    <dbReference type="NCBI Taxonomy" id="1685010"/>
    <lineage>
        <taxon>Bacteria</taxon>
        <taxon>Pseudomonadati</taxon>
        <taxon>Bacteroidota</taxon>
        <taxon>Flavobacteriia</taxon>
        <taxon>Flavobacteriales</taxon>
        <taxon>Weeksellaceae</taxon>
        <taxon>Chryseobacterium group</taxon>
        <taxon>Chryseobacterium</taxon>
    </lineage>
</organism>
<dbReference type="EMBL" id="CP015199">
    <property type="protein sequence ID" value="ANF51686.1"/>
    <property type="molecule type" value="Genomic_DNA"/>
</dbReference>
<proteinExistence type="predicted"/>
<dbReference type="KEGG" id="chh:A0O34_14745"/>
<feature type="signal peptide" evidence="2">
    <location>
        <begin position="1"/>
        <end position="23"/>
    </location>
</feature>
<dbReference type="Proteomes" id="UP000077824">
    <property type="component" value="Chromosome"/>
</dbReference>
<keyword evidence="4" id="KW-1185">Reference proteome</keyword>
<dbReference type="PANTHER" id="PTHR41339">
    <property type="entry name" value="LIPL48"/>
    <property type="match status" value="1"/>
</dbReference>
<evidence type="ECO:0008006" key="5">
    <source>
        <dbReference type="Google" id="ProtNLM"/>
    </source>
</evidence>
<evidence type="ECO:0000256" key="2">
    <source>
        <dbReference type="SAM" id="SignalP"/>
    </source>
</evidence>
<keyword evidence="2" id="KW-0732">Signal</keyword>
<dbReference type="OrthoDB" id="1521716at2"/>
<accession>A0A172XXR4</accession>
<dbReference type="SUPFAM" id="SSF51126">
    <property type="entry name" value="Pectin lyase-like"/>
    <property type="match status" value="1"/>
</dbReference>
<dbReference type="AlphaFoldDB" id="A0A172XXR4"/>
<evidence type="ECO:0000256" key="1">
    <source>
        <dbReference type="SAM" id="MobiDB-lite"/>
    </source>
</evidence>
<reference evidence="3 4" key="1">
    <citation type="submission" date="2016-04" db="EMBL/GenBank/DDBJ databases">
        <title>Complete Genome Sequence of Chryseobacterium sp. IHBB 10212.</title>
        <authorList>
            <person name="Pal M."/>
            <person name="Swarnkar M.K."/>
            <person name="Kaushal K."/>
            <person name="Chhibber S."/>
            <person name="Singh A.K."/>
            <person name="Gulati A."/>
        </authorList>
    </citation>
    <scope>NUCLEOTIDE SEQUENCE [LARGE SCALE GENOMIC DNA]</scope>
    <source>
        <strain evidence="3 4">IHBB 10212</strain>
    </source>
</reference>
<sequence>MKRNHLKLIAAALFISTTFTIYSCSKDDDETPTITPVGIAVDTNNFKGEVPSGQTVTLDPTKVYKLTGSVIIKDGGKLVIPAGTRIVAISGASCYVTVEQGGQLFANGTAGSPVLFTSSAATPGSWGGIVICGKAPINTGTTATSELGNATYGGTLATDNSGSLSYVRIEYAGAVFTGTTEFNGLSLFGVGNATVVNNIALLNGSDDGIQIYGGTVNLSNIVSLGNEDDAFEWTDGWNGTATGIYTKRRANGTGNTGIKGSNNATNPDATPRSNPTIKNVTFIGGTSGEADAIKLKLGTYAVLNNLVLSNWTTGVNIESDASVANFNGHKKITGALFNTTTTKVSLKSTTGATVPIVDTTFVEKSDATGAGNGILTPTWATGGWSSL</sequence>
<feature type="region of interest" description="Disordered" evidence="1">
    <location>
        <begin position="253"/>
        <end position="275"/>
    </location>
</feature>